<sequence>MQSPRKRGKRESSMIDDAEESGGNKLKGGVSREQLKVTVEAKKRRKIVMLENEDDNENGDAY</sequence>
<protein>
    <submittedName>
        <fullName evidence="2">Uncharacterized protein</fullName>
    </submittedName>
</protein>
<accession>A0A161YIQ7</accession>
<proteinExistence type="predicted"/>
<evidence type="ECO:0000313" key="2">
    <source>
        <dbReference type="EMBL" id="WOG99373.1"/>
    </source>
</evidence>
<dbReference type="Gramene" id="KZM93119">
    <property type="protein sequence ID" value="KZM93119"/>
    <property type="gene ID" value="DCAR_016364"/>
</dbReference>
<organism evidence="2 3">
    <name type="scientific">Daucus carota subsp. sativus</name>
    <name type="common">Carrot</name>
    <dbReference type="NCBI Taxonomy" id="79200"/>
    <lineage>
        <taxon>Eukaryota</taxon>
        <taxon>Viridiplantae</taxon>
        <taxon>Streptophyta</taxon>
        <taxon>Embryophyta</taxon>
        <taxon>Tracheophyta</taxon>
        <taxon>Spermatophyta</taxon>
        <taxon>Magnoliopsida</taxon>
        <taxon>eudicotyledons</taxon>
        <taxon>Gunneridae</taxon>
        <taxon>Pentapetalae</taxon>
        <taxon>asterids</taxon>
        <taxon>campanulids</taxon>
        <taxon>Apiales</taxon>
        <taxon>Apiaceae</taxon>
        <taxon>Apioideae</taxon>
        <taxon>Scandiceae</taxon>
        <taxon>Daucinae</taxon>
        <taxon>Daucus</taxon>
        <taxon>Daucus sect. Daucus</taxon>
    </lineage>
</organism>
<dbReference type="EMBL" id="CP093347">
    <property type="protein sequence ID" value="WOG99373.1"/>
    <property type="molecule type" value="Genomic_DNA"/>
</dbReference>
<reference evidence="2" key="1">
    <citation type="journal article" date="2016" name="Nat. Genet.">
        <title>A high-quality carrot genome assembly provides new insights into carotenoid accumulation and asterid genome evolution.</title>
        <authorList>
            <person name="Iorizzo M."/>
            <person name="Ellison S."/>
            <person name="Senalik D."/>
            <person name="Zeng P."/>
            <person name="Satapoomin P."/>
            <person name="Huang J."/>
            <person name="Bowman M."/>
            <person name="Iovene M."/>
            <person name="Sanseverino W."/>
            <person name="Cavagnaro P."/>
            <person name="Yildiz M."/>
            <person name="Macko-Podgorni A."/>
            <person name="Moranska E."/>
            <person name="Grzebelus E."/>
            <person name="Grzebelus D."/>
            <person name="Ashrafi H."/>
            <person name="Zheng Z."/>
            <person name="Cheng S."/>
            <person name="Spooner D."/>
            <person name="Van Deynze A."/>
            <person name="Simon P."/>
        </authorList>
    </citation>
    <scope>NUCLEOTIDE SEQUENCE</scope>
    <source>
        <tissue evidence="2">Leaf</tissue>
    </source>
</reference>
<reference evidence="2" key="2">
    <citation type="submission" date="2022-03" db="EMBL/GenBank/DDBJ databases">
        <title>Draft title - Genomic analysis of global carrot germplasm unveils the trajectory of domestication and the origin of high carotenoid orange carrot.</title>
        <authorList>
            <person name="Iorizzo M."/>
            <person name="Ellison S."/>
            <person name="Senalik D."/>
            <person name="Macko-Podgorni A."/>
            <person name="Grzebelus D."/>
            <person name="Bostan H."/>
            <person name="Rolling W."/>
            <person name="Curaba J."/>
            <person name="Simon P."/>
        </authorList>
    </citation>
    <scope>NUCLEOTIDE SEQUENCE</scope>
    <source>
        <tissue evidence="2">Leaf</tissue>
    </source>
</reference>
<evidence type="ECO:0000313" key="3">
    <source>
        <dbReference type="Proteomes" id="UP000077755"/>
    </source>
</evidence>
<feature type="region of interest" description="Disordered" evidence="1">
    <location>
        <begin position="1"/>
        <end position="33"/>
    </location>
</feature>
<name>A0A161YIQ7_DAUCS</name>
<dbReference type="AlphaFoldDB" id="A0A161YIQ7"/>
<keyword evidence="3" id="KW-1185">Reference proteome</keyword>
<evidence type="ECO:0000256" key="1">
    <source>
        <dbReference type="SAM" id="MobiDB-lite"/>
    </source>
</evidence>
<gene>
    <name evidence="2" type="ORF">DCAR_0518721</name>
</gene>
<dbReference type="Proteomes" id="UP000077755">
    <property type="component" value="Chromosome 5"/>
</dbReference>